<organism evidence="2 3">
    <name type="scientific">Lophium mytilinum</name>
    <dbReference type="NCBI Taxonomy" id="390894"/>
    <lineage>
        <taxon>Eukaryota</taxon>
        <taxon>Fungi</taxon>
        <taxon>Dikarya</taxon>
        <taxon>Ascomycota</taxon>
        <taxon>Pezizomycotina</taxon>
        <taxon>Dothideomycetes</taxon>
        <taxon>Pleosporomycetidae</taxon>
        <taxon>Mytilinidiales</taxon>
        <taxon>Mytilinidiaceae</taxon>
        <taxon>Lophium</taxon>
    </lineage>
</organism>
<reference evidence="2" key="1">
    <citation type="journal article" date="2020" name="Stud. Mycol.">
        <title>101 Dothideomycetes genomes: a test case for predicting lifestyles and emergence of pathogens.</title>
        <authorList>
            <person name="Haridas S."/>
            <person name="Albert R."/>
            <person name="Binder M."/>
            <person name="Bloem J."/>
            <person name="Labutti K."/>
            <person name="Salamov A."/>
            <person name="Andreopoulos B."/>
            <person name="Baker S."/>
            <person name="Barry K."/>
            <person name="Bills G."/>
            <person name="Bluhm B."/>
            <person name="Cannon C."/>
            <person name="Castanera R."/>
            <person name="Culley D."/>
            <person name="Daum C."/>
            <person name="Ezra D."/>
            <person name="Gonzalez J."/>
            <person name="Henrissat B."/>
            <person name="Kuo A."/>
            <person name="Liang C."/>
            <person name="Lipzen A."/>
            <person name="Lutzoni F."/>
            <person name="Magnuson J."/>
            <person name="Mondo S."/>
            <person name="Nolan M."/>
            <person name="Ohm R."/>
            <person name="Pangilinan J."/>
            <person name="Park H.-J."/>
            <person name="Ramirez L."/>
            <person name="Alfaro M."/>
            <person name="Sun H."/>
            <person name="Tritt A."/>
            <person name="Yoshinaga Y."/>
            <person name="Zwiers L.-H."/>
            <person name="Turgeon B."/>
            <person name="Goodwin S."/>
            <person name="Spatafora J."/>
            <person name="Crous P."/>
            <person name="Grigoriev I."/>
        </authorList>
    </citation>
    <scope>NUCLEOTIDE SEQUENCE</scope>
    <source>
        <strain evidence="2">CBS 269.34</strain>
    </source>
</reference>
<keyword evidence="3" id="KW-1185">Reference proteome</keyword>
<dbReference type="OrthoDB" id="3790566at2759"/>
<sequence length="398" mass="44393">MRIHSPTVQAQSVGGPHNQQDIPGNDADLAQNSTVTIPDKREKAVLEPTSLTPLTTPTTEHGFKEERSSKVDEIFNHVWQQDELEAAVDEESTSQFAEESPHNTEDSSSRTSGPWQFSVPKDYEKYDRAILFWSGDDIEDSLLQSLMGEFADVPCTQPESPYHLAIPFAELAKGITRDSWLTIAVYLPMFFEDDTDACYVVRGRKLHTDFVKGVWGTGPWKGRCFITPMDAYNMNSLFGGISYQARDMVTKSEFRGKRHRYLFESAVEAWKHVELDPNASIEHSDDSEVEKMDPDVVGPQAAAETSGNTELRDDAMTVQDDPDEDDEMDIDDTELLDGRCTTTVPCSTKGVGRKDASLTGIRREEQEIIVRPTTVTSYGRSGALACLQAMSSFFHSAL</sequence>
<feature type="compositionally biased region" description="Polar residues" evidence="1">
    <location>
        <begin position="1"/>
        <end position="22"/>
    </location>
</feature>
<dbReference type="AlphaFoldDB" id="A0A6A6R601"/>
<accession>A0A6A6R601</accession>
<proteinExistence type="predicted"/>
<feature type="region of interest" description="Disordered" evidence="1">
    <location>
        <begin position="1"/>
        <end position="67"/>
    </location>
</feature>
<feature type="compositionally biased region" description="Basic and acidic residues" evidence="1">
    <location>
        <begin position="99"/>
        <end position="108"/>
    </location>
</feature>
<evidence type="ECO:0000256" key="1">
    <source>
        <dbReference type="SAM" id="MobiDB-lite"/>
    </source>
</evidence>
<evidence type="ECO:0000313" key="3">
    <source>
        <dbReference type="Proteomes" id="UP000799750"/>
    </source>
</evidence>
<feature type="compositionally biased region" description="Low complexity" evidence="1">
    <location>
        <begin position="46"/>
        <end position="60"/>
    </location>
</feature>
<dbReference type="Proteomes" id="UP000799750">
    <property type="component" value="Unassembled WGS sequence"/>
</dbReference>
<protein>
    <submittedName>
        <fullName evidence="2">Uncharacterized protein</fullName>
    </submittedName>
</protein>
<feature type="region of interest" description="Disordered" evidence="1">
    <location>
        <begin position="299"/>
        <end position="326"/>
    </location>
</feature>
<evidence type="ECO:0000313" key="2">
    <source>
        <dbReference type="EMBL" id="KAF2499784.1"/>
    </source>
</evidence>
<dbReference type="EMBL" id="MU004184">
    <property type="protein sequence ID" value="KAF2499784.1"/>
    <property type="molecule type" value="Genomic_DNA"/>
</dbReference>
<feature type="region of interest" description="Disordered" evidence="1">
    <location>
        <begin position="88"/>
        <end position="116"/>
    </location>
</feature>
<gene>
    <name evidence="2" type="ORF">BU16DRAFT_558088</name>
</gene>
<name>A0A6A6R601_9PEZI</name>